<name>A0AAV7UD72_PLEWA</name>
<sequence>MCHQASAHLVQEQIRGQGAHSQRTSSQRHRGPGLGPFIHERRQTAPWKEGWKLQTTEPAVWPDAGSQAGEPIAKLRSTAKSSDEDFQRERDKETRASSVVLRAQRTHQGRSGGRSGSRLTRHWVGTELVPKGWTGFPKRKNGKSGMLKVRRCHIEELSNLQNIHKAESSRVDHPGTALPWRMAWQGARECGEARVPVAGAVIGLVDEWASSALAAWHLAQALCEEESKRRRLCLHFNFHRTGSSVPDAHHITGQG</sequence>
<proteinExistence type="predicted"/>
<comment type="caution">
    <text evidence="2">The sequence shown here is derived from an EMBL/GenBank/DDBJ whole genome shotgun (WGS) entry which is preliminary data.</text>
</comment>
<dbReference type="EMBL" id="JANPWB010000005">
    <property type="protein sequence ID" value="KAJ1185648.1"/>
    <property type="molecule type" value="Genomic_DNA"/>
</dbReference>
<gene>
    <name evidence="2" type="ORF">NDU88_002438</name>
</gene>
<dbReference type="AlphaFoldDB" id="A0AAV7UD72"/>
<evidence type="ECO:0000313" key="3">
    <source>
        <dbReference type="Proteomes" id="UP001066276"/>
    </source>
</evidence>
<protein>
    <submittedName>
        <fullName evidence="2">Uncharacterized protein</fullName>
    </submittedName>
</protein>
<organism evidence="2 3">
    <name type="scientific">Pleurodeles waltl</name>
    <name type="common">Iberian ribbed newt</name>
    <dbReference type="NCBI Taxonomy" id="8319"/>
    <lineage>
        <taxon>Eukaryota</taxon>
        <taxon>Metazoa</taxon>
        <taxon>Chordata</taxon>
        <taxon>Craniata</taxon>
        <taxon>Vertebrata</taxon>
        <taxon>Euteleostomi</taxon>
        <taxon>Amphibia</taxon>
        <taxon>Batrachia</taxon>
        <taxon>Caudata</taxon>
        <taxon>Salamandroidea</taxon>
        <taxon>Salamandridae</taxon>
        <taxon>Pleurodelinae</taxon>
        <taxon>Pleurodeles</taxon>
    </lineage>
</organism>
<evidence type="ECO:0000313" key="2">
    <source>
        <dbReference type="EMBL" id="KAJ1185648.1"/>
    </source>
</evidence>
<evidence type="ECO:0000256" key="1">
    <source>
        <dbReference type="SAM" id="MobiDB-lite"/>
    </source>
</evidence>
<accession>A0AAV7UD72</accession>
<dbReference type="Proteomes" id="UP001066276">
    <property type="component" value="Chromosome 3_1"/>
</dbReference>
<reference evidence="2" key="1">
    <citation type="journal article" date="2022" name="bioRxiv">
        <title>Sequencing and chromosome-scale assembly of the giantPleurodeles waltlgenome.</title>
        <authorList>
            <person name="Brown T."/>
            <person name="Elewa A."/>
            <person name="Iarovenko S."/>
            <person name="Subramanian E."/>
            <person name="Araus A.J."/>
            <person name="Petzold A."/>
            <person name="Susuki M."/>
            <person name="Suzuki K.-i.T."/>
            <person name="Hayashi T."/>
            <person name="Toyoda A."/>
            <person name="Oliveira C."/>
            <person name="Osipova E."/>
            <person name="Leigh N.D."/>
            <person name="Simon A."/>
            <person name="Yun M.H."/>
        </authorList>
    </citation>
    <scope>NUCLEOTIDE SEQUENCE</scope>
    <source>
        <strain evidence="2">20211129_DDA</strain>
        <tissue evidence="2">Liver</tissue>
    </source>
</reference>
<keyword evidence="3" id="KW-1185">Reference proteome</keyword>
<feature type="compositionally biased region" description="Basic and acidic residues" evidence="1">
    <location>
        <begin position="81"/>
        <end position="95"/>
    </location>
</feature>
<feature type="region of interest" description="Disordered" evidence="1">
    <location>
        <begin position="13"/>
        <end position="51"/>
    </location>
</feature>
<feature type="region of interest" description="Disordered" evidence="1">
    <location>
        <begin position="75"/>
        <end position="118"/>
    </location>
</feature>